<organism evidence="2 3">
    <name type="scientific">Blastomyces silverae</name>
    <dbReference type="NCBI Taxonomy" id="2060906"/>
    <lineage>
        <taxon>Eukaryota</taxon>
        <taxon>Fungi</taxon>
        <taxon>Dikarya</taxon>
        <taxon>Ascomycota</taxon>
        <taxon>Pezizomycotina</taxon>
        <taxon>Eurotiomycetes</taxon>
        <taxon>Eurotiomycetidae</taxon>
        <taxon>Onygenales</taxon>
        <taxon>Ajellomycetaceae</taxon>
        <taxon>Blastomyces</taxon>
    </lineage>
</organism>
<name>A0A0H1B4M5_9EURO</name>
<gene>
    <name evidence="2" type="ORF">EMPG_10193</name>
</gene>
<dbReference type="AlphaFoldDB" id="A0A0H1B4M5"/>
<feature type="compositionally biased region" description="Polar residues" evidence="1">
    <location>
        <begin position="20"/>
        <end position="29"/>
    </location>
</feature>
<comment type="caution">
    <text evidence="2">The sequence shown here is derived from an EMBL/GenBank/DDBJ whole genome shotgun (WGS) entry which is preliminary data.</text>
</comment>
<feature type="region of interest" description="Disordered" evidence="1">
    <location>
        <begin position="1"/>
        <end position="48"/>
    </location>
</feature>
<keyword evidence="3" id="KW-1185">Reference proteome</keyword>
<proteinExistence type="predicted"/>
<evidence type="ECO:0000313" key="2">
    <source>
        <dbReference type="EMBL" id="KLJ06364.1"/>
    </source>
</evidence>
<reference evidence="3" key="1">
    <citation type="journal article" date="2015" name="PLoS Genet.">
        <title>The dynamic genome and transcriptome of the human fungal pathogen Blastomyces and close relative Emmonsia.</title>
        <authorList>
            <person name="Munoz J.F."/>
            <person name="Gauthier G.M."/>
            <person name="Desjardins C.A."/>
            <person name="Gallo J.E."/>
            <person name="Holder J."/>
            <person name="Sullivan T.D."/>
            <person name="Marty A.J."/>
            <person name="Carmen J.C."/>
            <person name="Chen Z."/>
            <person name="Ding L."/>
            <person name="Gujja S."/>
            <person name="Magrini V."/>
            <person name="Misas E."/>
            <person name="Mitreva M."/>
            <person name="Priest M."/>
            <person name="Saif S."/>
            <person name="Whiston E.A."/>
            <person name="Young S."/>
            <person name="Zeng Q."/>
            <person name="Goldman W.E."/>
            <person name="Mardis E.R."/>
            <person name="Taylor J.W."/>
            <person name="McEwen J.G."/>
            <person name="Clay O.K."/>
            <person name="Klein B.S."/>
            <person name="Cuomo C.A."/>
        </authorList>
    </citation>
    <scope>NUCLEOTIDE SEQUENCE [LARGE SCALE GENOMIC DNA]</scope>
    <source>
        <strain evidence="3">UAMH 139</strain>
    </source>
</reference>
<dbReference type="Proteomes" id="UP000053573">
    <property type="component" value="Unassembled WGS sequence"/>
</dbReference>
<protein>
    <submittedName>
        <fullName evidence="2">Uncharacterized protein</fullName>
    </submittedName>
</protein>
<evidence type="ECO:0000313" key="3">
    <source>
        <dbReference type="Proteomes" id="UP000053573"/>
    </source>
</evidence>
<sequence>MSSPEPPIQTQTPGPREVETASTLESDSLPTEKAQSELMEDSTPPLTWLHSTVTDWATEMDEEDQQK</sequence>
<accession>A0A0H1B4M5</accession>
<evidence type="ECO:0000256" key="1">
    <source>
        <dbReference type="SAM" id="MobiDB-lite"/>
    </source>
</evidence>
<dbReference type="EMBL" id="LDEV01003136">
    <property type="protein sequence ID" value="KLJ06364.1"/>
    <property type="molecule type" value="Genomic_DNA"/>
</dbReference>